<evidence type="ECO:0000313" key="9">
    <source>
        <dbReference type="EMBL" id="GLR65944.1"/>
    </source>
</evidence>
<dbReference type="NCBIfam" id="TIGR01198">
    <property type="entry name" value="pgl"/>
    <property type="match status" value="1"/>
</dbReference>
<dbReference type="CDD" id="cd01400">
    <property type="entry name" value="6PGL"/>
    <property type="match status" value="1"/>
</dbReference>
<evidence type="ECO:0000256" key="2">
    <source>
        <dbReference type="ARBA" id="ARBA00002681"/>
    </source>
</evidence>
<evidence type="ECO:0000256" key="3">
    <source>
        <dbReference type="ARBA" id="ARBA00004961"/>
    </source>
</evidence>
<evidence type="ECO:0000256" key="1">
    <source>
        <dbReference type="ARBA" id="ARBA00000832"/>
    </source>
</evidence>
<dbReference type="InterPro" id="IPR005900">
    <property type="entry name" value="6-phosphogluconolactonase_DevB"/>
</dbReference>
<protein>
    <recommendedName>
        <fullName evidence="6 7">6-phosphogluconolactonase</fullName>
        <shortName evidence="7">6PGL</shortName>
        <ecNumber evidence="5 7">3.1.1.31</ecNumber>
    </recommendedName>
</protein>
<keyword evidence="7" id="KW-0378">Hydrolase</keyword>
<dbReference type="InterPro" id="IPR039104">
    <property type="entry name" value="6PGL"/>
</dbReference>
<accession>A0ABQ6A193</accession>
<gene>
    <name evidence="7 9" type="primary">pgl</name>
    <name evidence="9" type="ORF">GCM10010909_06220</name>
</gene>
<comment type="similarity">
    <text evidence="4 7">Belongs to the glucosamine/galactosamine-6-phosphate isomerase family. 6-phosphogluconolactonase subfamily.</text>
</comment>
<evidence type="ECO:0000256" key="4">
    <source>
        <dbReference type="ARBA" id="ARBA00010662"/>
    </source>
</evidence>
<reference evidence="10" key="1">
    <citation type="journal article" date="2019" name="Int. J. Syst. Evol. Microbiol.">
        <title>The Global Catalogue of Microorganisms (GCM) 10K type strain sequencing project: providing services to taxonomists for standard genome sequencing and annotation.</title>
        <authorList>
            <consortium name="The Broad Institute Genomics Platform"/>
            <consortium name="The Broad Institute Genome Sequencing Center for Infectious Disease"/>
            <person name="Wu L."/>
            <person name="Ma J."/>
        </authorList>
    </citation>
    <scope>NUCLEOTIDE SEQUENCE [LARGE SCALE GENOMIC DNA]</scope>
    <source>
        <strain evidence="10">NBRC 112502</strain>
    </source>
</reference>
<dbReference type="InterPro" id="IPR006148">
    <property type="entry name" value="Glc/Gal-6P_isomerase"/>
</dbReference>
<dbReference type="PANTHER" id="PTHR11054">
    <property type="entry name" value="6-PHOSPHOGLUCONOLACTONASE"/>
    <property type="match status" value="1"/>
</dbReference>
<dbReference type="SUPFAM" id="SSF100950">
    <property type="entry name" value="NagB/RpiA/CoA transferase-like"/>
    <property type="match status" value="1"/>
</dbReference>
<dbReference type="Pfam" id="PF01182">
    <property type="entry name" value="Glucosamine_iso"/>
    <property type="match status" value="1"/>
</dbReference>
<comment type="pathway">
    <text evidence="3 7">Carbohydrate degradation; pentose phosphate pathway; D-ribulose 5-phosphate from D-glucose 6-phosphate (oxidative stage): step 2/3.</text>
</comment>
<dbReference type="Proteomes" id="UP001156641">
    <property type="component" value="Unassembled WGS sequence"/>
</dbReference>
<organism evidence="9 10">
    <name type="scientific">Acidocella aquatica</name>
    <dbReference type="NCBI Taxonomy" id="1922313"/>
    <lineage>
        <taxon>Bacteria</taxon>
        <taxon>Pseudomonadati</taxon>
        <taxon>Pseudomonadota</taxon>
        <taxon>Alphaproteobacteria</taxon>
        <taxon>Acetobacterales</taxon>
        <taxon>Acidocellaceae</taxon>
        <taxon>Acidocella</taxon>
    </lineage>
</organism>
<dbReference type="EMBL" id="BSOS01000007">
    <property type="protein sequence ID" value="GLR65944.1"/>
    <property type="molecule type" value="Genomic_DNA"/>
</dbReference>
<comment type="function">
    <text evidence="2 7">Hydrolysis of 6-phosphogluconolactone to 6-phosphogluconate.</text>
</comment>
<evidence type="ECO:0000256" key="5">
    <source>
        <dbReference type="ARBA" id="ARBA00013198"/>
    </source>
</evidence>
<evidence type="ECO:0000313" key="10">
    <source>
        <dbReference type="Proteomes" id="UP001156641"/>
    </source>
</evidence>
<feature type="domain" description="Glucosamine/galactosamine-6-phosphate isomerase" evidence="8">
    <location>
        <begin position="6"/>
        <end position="211"/>
    </location>
</feature>
<dbReference type="PANTHER" id="PTHR11054:SF0">
    <property type="entry name" value="6-PHOSPHOGLUCONOLACTONASE"/>
    <property type="match status" value="1"/>
</dbReference>
<dbReference type="EC" id="3.1.1.31" evidence="5 7"/>
<evidence type="ECO:0000259" key="8">
    <source>
        <dbReference type="Pfam" id="PF01182"/>
    </source>
</evidence>
<evidence type="ECO:0000256" key="6">
    <source>
        <dbReference type="ARBA" id="ARBA00020337"/>
    </source>
</evidence>
<proteinExistence type="inferred from homology"/>
<dbReference type="Gene3D" id="3.40.50.1360">
    <property type="match status" value="1"/>
</dbReference>
<sequence length="222" mass="22734">MHEFSSPAALADALADAVAAALAARLAREGAAALAVSGGTTPVKFLQALSAKAINWSRVTVTLVDDRWVAESSARSNAALVKNHLLQGPAAQAAFVPLVNGAATPEAGLAEVEQAIAALPLPFAAIVLGMGLDGHTASFFPGGDRLAEALAPSHGQRVESMRAPAAVEPRITLTLPVLLQADFVALHIEGAAKRELLQSGAAKLPVRAVLARNPAPAIFWSP</sequence>
<name>A0ABQ6A193_9PROT</name>
<comment type="catalytic activity">
    <reaction evidence="1 7">
        <text>6-phospho-D-glucono-1,5-lactone + H2O = 6-phospho-D-gluconate + H(+)</text>
        <dbReference type="Rhea" id="RHEA:12556"/>
        <dbReference type="ChEBI" id="CHEBI:15377"/>
        <dbReference type="ChEBI" id="CHEBI:15378"/>
        <dbReference type="ChEBI" id="CHEBI:57955"/>
        <dbReference type="ChEBI" id="CHEBI:58759"/>
        <dbReference type="EC" id="3.1.1.31"/>
    </reaction>
</comment>
<evidence type="ECO:0000256" key="7">
    <source>
        <dbReference type="RuleBase" id="RU365095"/>
    </source>
</evidence>
<dbReference type="InterPro" id="IPR037171">
    <property type="entry name" value="NagB/RpiA_transferase-like"/>
</dbReference>
<comment type="caution">
    <text evidence="9">The sequence shown here is derived from an EMBL/GenBank/DDBJ whole genome shotgun (WGS) entry which is preliminary data.</text>
</comment>
<keyword evidence="10" id="KW-1185">Reference proteome</keyword>